<evidence type="ECO:0000313" key="1">
    <source>
        <dbReference type="EMBL" id="KAK8517696.1"/>
    </source>
</evidence>
<organism evidence="1 2">
    <name type="scientific">Hibiscus sabdariffa</name>
    <name type="common">roselle</name>
    <dbReference type="NCBI Taxonomy" id="183260"/>
    <lineage>
        <taxon>Eukaryota</taxon>
        <taxon>Viridiplantae</taxon>
        <taxon>Streptophyta</taxon>
        <taxon>Embryophyta</taxon>
        <taxon>Tracheophyta</taxon>
        <taxon>Spermatophyta</taxon>
        <taxon>Magnoliopsida</taxon>
        <taxon>eudicotyledons</taxon>
        <taxon>Gunneridae</taxon>
        <taxon>Pentapetalae</taxon>
        <taxon>rosids</taxon>
        <taxon>malvids</taxon>
        <taxon>Malvales</taxon>
        <taxon>Malvaceae</taxon>
        <taxon>Malvoideae</taxon>
        <taxon>Hibiscus</taxon>
    </lineage>
</organism>
<dbReference type="EMBL" id="JBBPBM010000055">
    <property type="protein sequence ID" value="KAK8517696.1"/>
    <property type="molecule type" value="Genomic_DNA"/>
</dbReference>
<keyword evidence="2" id="KW-1185">Reference proteome</keyword>
<protein>
    <submittedName>
        <fullName evidence="1">Uncharacterized protein</fullName>
    </submittedName>
</protein>
<name>A0ABR2CDX3_9ROSI</name>
<dbReference type="Proteomes" id="UP001472677">
    <property type="component" value="Unassembled WGS sequence"/>
</dbReference>
<gene>
    <name evidence="1" type="ORF">V6N12_016537</name>
</gene>
<comment type="caution">
    <text evidence="1">The sequence shown here is derived from an EMBL/GenBank/DDBJ whole genome shotgun (WGS) entry which is preliminary data.</text>
</comment>
<accession>A0ABR2CDX3</accession>
<evidence type="ECO:0000313" key="2">
    <source>
        <dbReference type="Proteomes" id="UP001472677"/>
    </source>
</evidence>
<proteinExistence type="predicted"/>
<reference evidence="1 2" key="1">
    <citation type="journal article" date="2024" name="G3 (Bethesda)">
        <title>Genome assembly of Hibiscus sabdariffa L. provides insights into metabolisms of medicinal natural products.</title>
        <authorList>
            <person name="Kim T."/>
        </authorList>
    </citation>
    <scope>NUCLEOTIDE SEQUENCE [LARGE SCALE GENOMIC DNA]</scope>
    <source>
        <strain evidence="1">TK-2024</strain>
        <tissue evidence="1">Old leaves</tissue>
    </source>
</reference>
<sequence length="165" mass="18620">MNWLSSQKGNIKSRASLTLAVNEAAMKRQNCTKLVVQSTAYTRASRQLRSGDTFRKSVIPLHLTSKQLDSNSHTFACNSIQRVKWSGLRVSHQAYTRASRQLRSGDTFRKSVIPLHLTTQELRKGQSHALIDPQVQKYLQQILPFGWIKTLGLFSISIPSCLPLL</sequence>